<organism evidence="2 3">
    <name type="scientific">Enterobacter cloacae</name>
    <dbReference type="NCBI Taxonomy" id="550"/>
    <lineage>
        <taxon>Bacteria</taxon>
        <taxon>Pseudomonadati</taxon>
        <taxon>Pseudomonadota</taxon>
        <taxon>Gammaproteobacteria</taxon>
        <taxon>Enterobacterales</taxon>
        <taxon>Enterobacteriaceae</taxon>
        <taxon>Enterobacter</taxon>
        <taxon>Enterobacter cloacae complex</taxon>
    </lineage>
</organism>
<dbReference type="GO" id="GO:0016787">
    <property type="term" value="F:hydrolase activity"/>
    <property type="evidence" value="ECO:0007669"/>
    <property type="project" value="UniProtKB-KW"/>
</dbReference>
<keyword evidence="2" id="KW-0378">Hydrolase</keyword>
<keyword evidence="1" id="KW-0732">Signal</keyword>
<dbReference type="InterPro" id="IPR029058">
    <property type="entry name" value="AB_hydrolase_fold"/>
</dbReference>
<dbReference type="SUPFAM" id="SSF53474">
    <property type="entry name" value="alpha/beta-Hydrolases"/>
    <property type="match status" value="1"/>
</dbReference>
<dbReference type="EMBL" id="UGJB01000004">
    <property type="protein sequence ID" value="STQ10088.1"/>
    <property type="molecule type" value="Genomic_DNA"/>
</dbReference>
<evidence type="ECO:0000313" key="3">
    <source>
        <dbReference type="Proteomes" id="UP000255106"/>
    </source>
</evidence>
<protein>
    <submittedName>
        <fullName evidence="2">Predicted hydrolases or acyltransferases (Alpha/beta hydrolase superfamily)</fullName>
    </submittedName>
</protein>
<dbReference type="AlphaFoldDB" id="A0A377LVN8"/>
<reference evidence="2 3" key="1">
    <citation type="submission" date="2018-06" db="EMBL/GenBank/DDBJ databases">
        <authorList>
            <consortium name="Pathogen Informatics"/>
            <person name="Doyle S."/>
        </authorList>
    </citation>
    <scope>NUCLEOTIDE SEQUENCE [LARGE SCALE GENOMIC DNA]</scope>
    <source>
        <strain evidence="2 3">NCTC10005</strain>
    </source>
</reference>
<keyword evidence="2" id="KW-0808">Transferase</keyword>
<sequence>MKTLSILTAGLLAMSASAFAQSETSVVLVHGAFADGSSWNKVISLLQKRHTEVIAVQLPADLTKR</sequence>
<dbReference type="Gene3D" id="3.40.50.1820">
    <property type="entry name" value="alpha/beta hydrolase"/>
    <property type="match status" value="1"/>
</dbReference>
<feature type="signal peptide" evidence="1">
    <location>
        <begin position="1"/>
        <end position="20"/>
    </location>
</feature>
<dbReference type="Proteomes" id="UP000255106">
    <property type="component" value="Unassembled WGS sequence"/>
</dbReference>
<accession>A0A377LVN8</accession>
<proteinExistence type="predicted"/>
<evidence type="ECO:0000256" key="1">
    <source>
        <dbReference type="SAM" id="SignalP"/>
    </source>
</evidence>
<gene>
    <name evidence="2" type="ORF">NCTC10005_02826</name>
</gene>
<dbReference type="GO" id="GO:0016746">
    <property type="term" value="F:acyltransferase activity"/>
    <property type="evidence" value="ECO:0007669"/>
    <property type="project" value="UniProtKB-KW"/>
</dbReference>
<name>A0A377LVN8_ENTCL</name>
<evidence type="ECO:0000313" key="2">
    <source>
        <dbReference type="EMBL" id="STQ10088.1"/>
    </source>
</evidence>
<feature type="chain" id="PRO_5016994761" evidence="1">
    <location>
        <begin position="21"/>
        <end position="65"/>
    </location>
</feature>
<keyword evidence="2" id="KW-0012">Acyltransferase</keyword>